<keyword evidence="1" id="KW-0732">Signal</keyword>
<gene>
    <name evidence="2" type="ORF">Q9L58_003989</name>
</gene>
<sequence length="165" mass="17423">MKYSIALSSLLLTLALAAPHPQNSYTSPGPTTLICETSAASPAVSDVQNLADHFKTATNTCFHNLGTGPDHCEVLYHNKKAALGVCGPVSLYQCHAAYDMLTQLLGLEGCIQTHAGVKRIGGKALLTWGTLNVYSMNSKSAQLPVEDEDNILGPGAKLVLDTSEP</sequence>
<proteinExistence type="predicted"/>
<evidence type="ECO:0000313" key="2">
    <source>
        <dbReference type="EMBL" id="KAL0637007.1"/>
    </source>
</evidence>
<reference evidence="2 3" key="1">
    <citation type="submission" date="2024-02" db="EMBL/GenBank/DDBJ databases">
        <title>Discinaceae phylogenomics.</title>
        <authorList>
            <person name="Dirks A.C."/>
            <person name="James T.Y."/>
        </authorList>
    </citation>
    <scope>NUCLEOTIDE SEQUENCE [LARGE SCALE GENOMIC DNA]</scope>
    <source>
        <strain evidence="2 3">ACD0624</strain>
    </source>
</reference>
<feature type="chain" id="PRO_5045678428" evidence="1">
    <location>
        <begin position="18"/>
        <end position="165"/>
    </location>
</feature>
<feature type="signal peptide" evidence="1">
    <location>
        <begin position="1"/>
        <end position="17"/>
    </location>
</feature>
<evidence type="ECO:0000256" key="1">
    <source>
        <dbReference type="SAM" id="SignalP"/>
    </source>
</evidence>
<organism evidence="2 3">
    <name type="scientific">Discina gigas</name>
    <dbReference type="NCBI Taxonomy" id="1032678"/>
    <lineage>
        <taxon>Eukaryota</taxon>
        <taxon>Fungi</taxon>
        <taxon>Dikarya</taxon>
        <taxon>Ascomycota</taxon>
        <taxon>Pezizomycotina</taxon>
        <taxon>Pezizomycetes</taxon>
        <taxon>Pezizales</taxon>
        <taxon>Discinaceae</taxon>
        <taxon>Discina</taxon>
    </lineage>
</organism>
<protein>
    <submittedName>
        <fullName evidence="2">Uncharacterized protein</fullName>
    </submittedName>
</protein>
<comment type="caution">
    <text evidence="2">The sequence shown here is derived from an EMBL/GenBank/DDBJ whole genome shotgun (WGS) entry which is preliminary data.</text>
</comment>
<accession>A0ABR3GM73</accession>
<dbReference type="EMBL" id="JBBBZM010000040">
    <property type="protein sequence ID" value="KAL0637007.1"/>
    <property type="molecule type" value="Genomic_DNA"/>
</dbReference>
<name>A0ABR3GM73_9PEZI</name>
<keyword evidence="3" id="KW-1185">Reference proteome</keyword>
<dbReference type="Proteomes" id="UP001447188">
    <property type="component" value="Unassembled WGS sequence"/>
</dbReference>
<evidence type="ECO:0000313" key="3">
    <source>
        <dbReference type="Proteomes" id="UP001447188"/>
    </source>
</evidence>